<evidence type="ECO:0000259" key="2">
    <source>
        <dbReference type="Pfam" id="PF21376"/>
    </source>
</evidence>
<keyword evidence="4" id="KW-1185">Reference proteome</keyword>
<organism evidence="3 4">
    <name type="scientific">Eptatretus burgeri</name>
    <name type="common">Inshore hagfish</name>
    <dbReference type="NCBI Taxonomy" id="7764"/>
    <lineage>
        <taxon>Eukaryota</taxon>
        <taxon>Metazoa</taxon>
        <taxon>Chordata</taxon>
        <taxon>Craniata</taxon>
        <taxon>Vertebrata</taxon>
        <taxon>Cyclostomata</taxon>
        <taxon>Myxini</taxon>
        <taxon>Myxiniformes</taxon>
        <taxon>Myxinidae</taxon>
        <taxon>Eptatretinae</taxon>
        <taxon>Eptatretus</taxon>
    </lineage>
</organism>
<dbReference type="Ensembl" id="ENSEBUT00000014690.1">
    <property type="protein sequence ID" value="ENSEBUP00000014114.1"/>
    <property type="gene ID" value="ENSEBUG00000008896.1"/>
</dbReference>
<protein>
    <submittedName>
        <fullName evidence="3">Torsin family 1</fullName>
    </submittedName>
</protein>
<evidence type="ECO:0000256" key="1">
    <source>
        <dbReference type="ARBA" id="ARBA00006235"/>
    </source>
</evidence>
<dbReference type="GO" id="GO:0005524">
    <property type="term" value="F:ATP binding"/>
    <property type="evidence" value="ECO:0007669"/>
    <property type="project" value="InterPro"/>
</dbReference>
<evidence type="ECO:0000313" key="3">
    <source>
        <dbReference type="Ensembl" id="ENSEBUP00000014114.1"/>
    </source>
</evidence>
<dbReference type="PRINTS" id="PR00300">
    <property type="entry name" value="CLPPROTEASEA"/>
</dbReference>
<dbReference type="Proteomes" id="UP000694388">
    <property type="component" value="Unplaced"/>
</dbReference>
<reference evidence="3" key="1">
    <citation type="submission" date="2025-08" db="UniProtKB">
        <authorList>
            <consortium name="Ensembl"/>
        </authorList>
    </citation>
    <scope>IDENTIFICATION</scope>
</reference>
<dbReference type="InterPro" id="IPR049337">
    <property type="entry name" value="TOR1A_C"/>
</dbReference>
<dbReference type="InterPro" id="IPR027417">
    <property type="entry name" value="P-loop_NTPase"/>
</dbReference>
<dbReference type="GO" id="GO:0016887">
    <property type="term" value="F:ATP hydrolysis activity"/>
    <property type="evidence" value="ECO:0007669"/>
    <property type="project" value="InterPro"/>
</dbReference>
<name>A0A8C4QE53_EPTBU</name>
<dbReference type="FunFam" id="3.40.50.300:FF:001719">
    <property type="entry name" value="Torsin"/>
    <property type="match status" value="1"/>
</dbReference>
<dbReference type="GO" id="GO:0005635">
    <property type="term" value="C:nuclear envelope"/>
    <property type="evidence" value="ECO:0007669"/>
    <property type="project" value="TreeGrafter"/>
</dbReference>
<dbReference type="Gene3D" id="3.40.50.300">
    <property type="entry name" value="P-loop containing nucleotide triphosphate hydrolases"/>
    <property type="match status" value="1"/>
</dbReference>
<reference evidence="3" key="2">
    <citation type="submission" date="2025-09" db="UniProtKB">
        <authorList>
            <consortium name="Ensembl"/>
        </authorList>
    </citation>
    <scope>IDENTIFICATION</scope>
</reference>
<feature type="domain" description="Torsin-1A C-terminal" evidence="2">
    <location>
        <begin position="337"/>
        <end position="385"/>
    </location>
</feature>
<dbReference type="Pfam" id="PF06309">
    <property type="entry name" value="Torsin"/>
    <property type="match status" value="1"/>
</dbReference>
<dbReference type="AlphaFoldDB" id="A0A8C4QE53"/>
<accession>A0A8C4QE53</accession>
<proteinExistence type="inferred from homology"/>
<dbReference type="InterPro" id="IPR010448">
    <property type="entry name" value="Torsin"/>
</dbReference>
<dbReference type="PANTHER" id="PTHR10760:SF2">
    <property type="entry name" value="LD13476P-RELATED"/>
    <property type="match status" value="1"/>
</dbReference>
<dbReference type="Pfam" id="PF21376">
    <property type="entry name" value="TOR1A_C"/>
    <property type="match status" value="1"/>
</dbReference>
<dbReference type="GO" id="GO:0005788">
    <property type="term" value="C:endoplasmic reticulum lumen"/>
    <property type="evidence" value="ECO:0007669"/>
    <property type="project" value="TreeGrafter"/>
</dbReference>
<dbReference type="GeneTree" id="ENSGT00950000182888"/>
<dbReference type="SUPFAM" id="SSF52540">
    <property type="entry name" value="P-loop containing nucleoside triphosphate hydrolases"/>
    <property type="match status" value="1"/>
</dbReference>
<sequence length="387" mass="44555">MVIFVCWDPIPLFPRSPSYCYSQFHHSQRSQGRNPHEWHEFIVYIKVSVMDSSKIFPFLLLFHLLLLAPSSSIEPISTAAFIGVTTAVTSLVTYYTGTQSHFAMFCYLWECCVEDGNNVGLKEDQLEQDLKENVFGQHLVQKIVVKAIKNFVKNPNPKKALALSFHGWSGTGKNFVSNMIVKNLYKNGLSSIFVHYFVATKHFPHAEYVQKYKDDLQKWIQGNVSVCQRSLFVFDEMDKMHPGLIDAIKPFLDFHIMLDNVNYRKSIFIFLSNAGGVQINNVAMDFWKEGKDRESIAMVDVEPLLQMGAFNEKTSGFWHANVVDKHLVDFFVPFLPLEQRHVRMCINAEIKSRGLEFKNSEEKEKIIDAVLDEMTYFPHLERIYAGG</sequence>
<comment type="similarity">
    <text evidence="1">Belongs to the ClpA/ClpB family. Torsin subfamily.</text>
</comment>
<evidence type="ECO:0000313" key="4">
    <source>
        <dbReference type="Proteomes" id="UP000694388"/>
    </source>
</evidence>
<dbReference type="InterPro" id="IPR001270">
    <property type="entry name" value="ClpA/B"/>
</dbReference>
<dbReference type="PANTHER" id="PTHR10760">
    <property type="entry name" value="TORSIN"/>
    <property type="match status" value="1"/>
</dbReference>